<dbReference type="Gene3D" id="3.40.50.1000">
    <property type="entry name" value="HAD superfamily/HAD-like"/>
    <property type="match status" value="1"/>
</dbReference>
<reference evidence="2" key="1">
    <citation type="journal article" date="2019" name="Int. J. Syst. Evol. Microbiol.">
        <title>The Global Catalogue of Microorganisms (GCM) 10K type strain sequencing project: providing services to taxonomists for standard genome sequencing and annotation.</title>
        <authorList>
            <consortium name="The Broad Institute Genomics Platform"/>
            <consortium name="The Broad Institute Genome Sequencing Center for Infectious Disease"/>
            <person name="Wu L."/>
            <person name="Ma J."/>
        </authorList>
    </citation>
    <scope>NUCLEOTIDE SEQUENCE [LARGE SCALE GENOMIC DNA]</scope>
    <source>
        <strain evidence="2">CCUG 49339</strain>
    </source>
</reference>
<proteinExistence type="predicted"/>
<name>A0ABW4LVL1_9BACI</name>
<dbReference type="InterPro" id="IPR023214">
    <property type="entry name" value="HAD_sf"/>
</dbReference>
<keyword evidence="2" id="KW-1185">Reference proteome</keyword>
<dbReference type="EMBL" id="JBHUEM010000048">
    <property type="protein sequence ID" value="MFD1738834.1"/>
    <property type="molecule type" value="Genomic_DNA"/>
</dbReference>
<evidence type="ECO:0000313" key="1">
    <source>
        <dbReference type="EMBL" id="MFD1738834.1"/>
    </source>
</evidence>
<protein>
    <submittedName>
        <fullName evidence="1">HAD hydrolase-like protein</fullName>
    </submittedName>
</protein>
<dbReference type="Pfam" id="PF13242">
    <property type="entry name" value="Hydrolase_like"/>
    <property type="match status" value="1"/>
</dbReference>
<accession>A0ABW4LVL1</accession>
<dbReference type="InterPro" id="IPR036412">
    <property type="entry name" value="HAD-like_sf"/>
</dbReference>
<dbReference type="Proteomes" id="UP001597214">
    <property type="component" value="Unassembled WGS sequence"/>
</dbReference>
<evidence type="ECO:0000313" key="2">
    <source>
        <dbReference type="Proteomes" id="UP001597214"/>
    </source>
</evidence>
<comment type="caution">
    <text evidence="1">The sequence shown here is derived from an EMBL/GenBank/DDBJ whole genome shotgun (WGS) entry which is preliminary data.</text>
</comment>
<gene>
    <name evidence="1" type="ORF">ACFSCX_20155</name>
</gene>
<dbReference type="SUPFAM" id="SSF56784">
    <property type="entry name" value="HAD-like"/>
    <property type="match status" value="1"/>
</dbReference>
<dbReference type="RefSeq" id="WP_377930059.1">
    <property type="nucleotide sequence ID" value="NZ_JBHUEM010000048.1"/>
</dbReference>
<sequence length="68" mass="7701">MIFTRNFKHINLMMPLFVLIDCNCHKPKPGMLLEASKKYKLDLTKTVFIGDVGSTDMLAAHYVGAMKI</sequence>
<organism evidence="1 2">
    <name type="scientific">Bacillus salitolerans</name>
    <dbReference type="NCBI Taxonomy" id="1437434"/>
    <lineage>
        <taxon>Bacteria</taxon>
        <taxon>Bacillati</taxon>
        <taxon>Bacillota</taxon>
        <taxon>Bacilli</taxon>
        <taxon>Bacillales</taxon>
        <taxon>Bacillaceae</taxon>
        <taxon>Bacillus</taxon>
    </lineage>
</organism>